<keyword evidence="2" id="KW-1185">Reference proteome</keyword>
<comment type="caution">
    <text evidence="1">The sequence shown here is derived from an EMBL/GenBank/DDBJ whole genome shotgun (WGS) entry which is preliminary data.</text>
</comment>
<name>A0A9P4T6K2_CURKU</name>
<evidence type="ECO:0000313" key="1">
    <source>
        <dbReference type="EMBL" id="KAF2995798.1"/>
    </source>
</evidence>
<reference evidence="1" key="1">
    <citation type="submission" date="2019-04" db="EMBL/GenBank/DDBJ databases">
        <title>Sequencing of skin fungus with MAO and IRED activity.</title>
        <authorList>
            <person name="Marsaioli A.J."/>
            <person name="Bonatto J.M.C."/>
            <person name="Reis Junior O."/>
        </authorList>
    </citation>
    <scope>NUCLEOTIDE SEQUENCE</scope>
    <source>
        <strain evidence="1">30M1</strain>
    </source>
</reference>
<proteinExistence type="predicted"/>
<sequence>MVAEPDEHIQSFRVNCTHALHLVTSLSDVTLINAYGIDPKGIVKATLCPMMHFLQKVVQICANTQISTIDQNGVLERKRAPLVRDAVVLGRQGSVPDVQSETTLIRSTGKHS</sequence>
<dbReference type="AlphaFoldDB" id="A0A9P4T6K2"/>
<evidence type="ECO:0000313" key="2">
    <source>
        <dbReference type="Proteomes" id="UP000801428"/>
    </source>
</evidence>
<dbReference type="Proteomes" id="UP000801428">
    <property type="component" value="Unassembled WGS sequence"/>
</dbReference>
<organism evidence="1 2">
    <name type="scientific">Curvularia kusanoi</name>
    <name type="common">Cochliobolus kusanoi</name>
    <dbReference type="NCBI Taxonomy" id="90978"/>
    <lineage>
        <taxon>Eukaryota</taxon>
        <taxon>Fungi</taxon>
        <taxon>Dikarya</taxon>
        <taxon>Ascomycota</taxon>
        <taxon>Pezizomycotina</taxon>
        <taxon>Dothideomycetes</taxon>
        <taxon>Pleosporomycetidae</taxon>
        <taxon>Pleosporales</taxon>
        <taxon>Pleosporineae</taxon>
        <taxon>Pleosporaceae</taxon>
        <taxon>Curvularia</taxon>
    </lineage>
</organism>
<accession>A0A9P4T6K2</accession>
<dbReference type="EMBL" id="SWKU01000030">
    <property type="protein sequence ID" value="KAF2995798.1"/>
    <property type="molecule type" value="Genomic_DNA"/>
</dbReference>
<protein>
    <submittedName>
        <fullName evidence="1">Uncharacterized protein</fullName>
    </submittedName>
</protein>
<gene>
    <name evidence="1" type="ORF">E8E13_000201</name>
</gene>